<proteinExistence type="predicted"/>
<dbReference type="AlphaFoldDB" id="A0A2G8SVD9"/>
<organism evidence="2 3">
    <name type="scientific">Ganoderma sinense ZZ0214-1</name>
    <dbReference type="NCBI Taxonomy" id="1077348"/>
    <lineage>
        <taxon>Eukaryota</taxon>
        <taxon>Fungi</taxon>
        <taxon>Dikarya</taxon>
        <taxon>Basidiomycota</taxon>
        <taxon>Agaricomycotina</taxon>
        <taxon>Agaricomycetes</taxon>
        <taxon>Polyporales</taxon>
        <taxon>Polyporaceae</taxon>
        <taxon>Ganoderma</taxon>
    </lineage>
</organism>
<evidence type="ECO:0008006" key="4">
    <source>
        <dbReference type="Google" id="ProtNLM"/>
    </source>
</evidence>
<dbReference type="Proteomes" id="UP000230002">
    <property type="component" value="Unassembled WGS sequence"/>
</dbReference>
<protein>
    <recommendedName>
        <fullName evidence="4">Transporter</fullName>
    </recommendedName>
</protein>
<keyword evidence="1" id="KW-0732">Signal</keyword>
<dbReference type="EMBL" id="AYKW01000001">
    <property type="protein sequence ID" value="PIL37558.1"/>
    <property type="molecule type" value="Genomic_DNA"/>
</dbReference>
<feature type="signal peptide" evidence="1">
    <location>
        <begin position="1"/>
        <end position="18"/>
    </location>
</feature>
<evidence type="ECO:0000313" key="2">
    <source>
        <dbReference type="EMBL" id="PIL37558.1"/>
    </source>
</evidence>
<comment type="caution">
    <text evidence="2">The sequence shown here is derived from an EMBL/GenBank/DDBJ whole genome shotgun (WGS) entry which is preliminary data.</text>
</comment>
<feature type="chain" id="PRO_5013970385" description="Transporter" evidence="1">
    <location>
        <begin position="19"/>
        <end position="61"/>
    </location>
</feature>
<name>A0A2G8SVD9_9APHY</name>
<evidence type="ECO:0000313" key="3">
    <source>
        <dbReference type="Proteomes" id="UP000230002"/>
    </source>
</evidence>
<keyword evidence="3" id="KW-1185">Reference proteome</keyword>
<gene>
    <name evidence="2" type="ORF">GSI_01252</name>
</gene>
<reference evidence="2 3" key="1">
    <citation type="journal article" date="2015" name="Sci. Rep.">
        <title>Chromosome-level genome map provides insights into diverse defense mechanisms in the medicinal fungus Ganoderma sinense.</title>
        <authorList>
            <person name="Zhu Y."/>
            <person name="Xu J."/>
            <person name="Sun C."/>
            <person name="Zhou S."/>
            <person name="Xu H."/>
            <person name="Nelson D.R."/>
            <person name="Qian J."/>
            <person name="Song J."/>
            <person name="Luo H."/>
            <person name="Xiang L."/>
            <person name="Li Y."/>
            <person name="Xu Z."/>
            <person name="Ji A."/>
            <person name="Wang L."/>
            <person name="Lu S."/>
            <person name="Hayward A."/>
            <person name="Sun W."/>
            <person name="Li X."/>
            <person name="Schwartz D.C."/>
            <person name="Wang Y."/>
            <person name="Chen S."/>
        </authorList>
    </citation>
    <scope>NUCLEOTIDE SEQUENCE [LARGE SCALE GENOMIC DNA]</scope>
    <source>
        <strain evidence="2 3">ZZ0214-1</strain>
    </source>
</reference>
<evidence type="ECO:0000256" key="1">
    <source>
        <dbReference type="SAM" id="SignalP"/>
    </source>
</evidence>
<accession>A0A2G8SVD9</accession>
<sequence length="61" mass="6064">MKLSFALLAALLFGVVAAAPAPATECSPDELDIPTGASGVDGDVPGSAVDAMKKRCVGVDF</sequence>